<keyword evidence="2" id="KW-1185">Reference proteome</keyword>
<proteinExistence type="predicted"/>
<protein>
    <submittedName>
        <fullName evidence="1">Uncharacterized protein</fullName>
    </submittedName>
</protein>
<dbReference type="Proteomes" id="UP001163324">
    <property type="component" value="Chromosome 2"/>
</dbReference>
<accession>A0ACC0V9X7</accession>
<reference evidence="1" key="1">
    <citation type="submission" date="2022-10" db="EMBL/GenBank/DDBJ databases">
        <title>Complete Genome of Trichothecium roseum strain YXFP-22015, a Plant Pathogen Isolated from Citrus.</title>
        <authorList>
            <person name="Wang Y."/>
            <person name="Zhu L."/>
        </authorList>
    </citation>
    <scope>NUCLEOTIDE SEQUENCE</scope>
    <source>
        <strain evidence="1">YXFP-22015</strain>
    </source>
</reference>
<evidence type="ECO:0000313" key="1">
    <source>
        <dbReference type="EMBL" id="KAI9903197.1"/>
    </source>
</evidence>
<gene>
    <name evidence="1" type="ORF">N3K66_002549</name>
</gene>
<organism evidence="1 2">
    <name type="scientific">Trichothecium roseum</name>
    <dbReference type="NCBI Taxonomy" id="47278"/>
    <lineage>
        <taxon>Eukaryota</taxon>
        <taxon>Fungi</taxon>
        <taxon>Dikarya</taxon>
        <taxon>Ascomycota</taxon>
        <taxon>Pezizomycotina</taxon>
        <taxon>Sordariomycetes</taxon>
        <taxon>Hypocreomycetidae</taxon>
        <taxon>Hypocreales</taxon>
        <taxon>Hypocreales incertae sedis</taxon>
        <taxon>Trichothecium</taxon>
    </lineage>
</organism>
<comment type="caution">
    <text evidence="1">The sequence shown here is derived from an EMBL/GenBank/DDBJ whole genome shotgun (WGS) entry which is preliminary data.</text>
</comment>
<evidence type="ECO:0000313" key="2">
    <source>
        <dbReference type="Proteomes" id="UP001163324"/>
    </source>
</evidence>
<dbReference type="EMBL" id="CM047941">
    <property type="protein sequence ID" value="KAI9903197.1"/>
    <property type="molecule type" value="Genomic_DNA"/>
</dbReference>
<sequence>MTDNSSSQEAQARILKEIVEAGKKAFDPLLGISDREDGLQEYNEIIERSSTWQLLAALNALIKPNVLPPWLAQPLMKTLTHLPLRSDGVRGTMEFVFSVHPSNSGQPADAAQKKGANITHEAVAMVTKLLSSVPSHMSPLSWFEGISGQLFALLDGSEGSDLARTAAQILGYGILGKRELGAQGAPGWEVFVRPVLEGLNPSPAKNAGVSSSSSEGADIIDLTRDQVLVGPEEVQRSLDRLRLLVVSNASSGLCRRLLGPLLPQVWVLAASTMLSTAKASQKIARELLATYLRVSGNSVDTVNTLMQNLLCQGPTEKTSQTWAYRPTPKGIHIISLGGLDGASSLEVDWSEIEERTATLVDLLVLSCTTEDISSVFINLLRNWVISVQERGHIEISSPPTSSPPSDPVQELIEISTLQKMLEKAPEKLVGQFDRLLEVICQVLEADSRSALGDDLLSVVLSLLNLIVTAPTFRKSDIDTRSLAVIETSLGRLGAGDRDQLTQTANNLSMLIKYRDELDNEEEAASGPTSRQIQDRKTYSLAMNYITTADNPPPVVSEGLNILSGLITTESSALDITAVTVLMSNMLKTNEDYVNLRVIKIFTLLANKHPRSTLVEIVEQYLDSQEKANTDTRLRFGEAMVQVIERLGDTFSGEAAQKTCESLLSVAGRRGYRPKTLAKQQREERMQKLKQKKESEIGEEILADEEELTAEQAEANDIMSQIVQGWDSKRGSEDVRMRASSLSILGKAIETNIGGIGSTLVSSTVDLCIGILTLEPELEKSILRRSAILAVLSFVRALDQAREENRNLGFGLTDQSRIDIARTLQYISGTDNDGLVRQHASDVSESLENWQMASVLPRQTASGEAGLDRLAGLRVSPAAGNLPSGFADKPRPRIEEIE</sequence>
<name>A0ACC0V9X7_9HYPO</name>